<dbReference type="Proteomes" id="UP001598201">
    <property type="component" value="Unassembled WGS sequence"/>
</dbReference>
<sequence length="74" mass="9117">MSTMLSWKLMKATERACRNICEEEEAAFHYNYQLSRFARLTLWIEGFIAGWLQEEEEYKPLFGNIIRLWRRRQR</sequence>
<evidence type="ECO:0000313" key="1">
    <source>
        <dbReference type="EMBL" id="MFD3224516.1"/>
    </source>
</evidence>
<gene>
    <name evidence="1" type="ORF">ACFPK4_13320</name>
</gene>
<dbReference type="RefSeq" id="WP_379671881.1">
    <property type="nucleotide sequence ID" value="NZ_JBHUCJ010000029.1"/>
</dbReference>
<comment type="caution">
    <text evidence="1">The sequence shown here is derived from an EMBL/GenBank/DDBJ whole genome shotgun (WGS) entry which is preliminary data.</text>
</comment>
<organism evidence="1 2">
    <name type="scientific">Rahnella sp. (strain Y9602)</name>
    <dbReference type="NCBI Taxonomy" id="2703885"/>
    <lineage>
        <taxon>Bacteria</taxon>
        <taxon>Pseudomonadati</taxon>
        <taxon>Pseudomonadota</taxon>
        <taxon>Gammaproteobacteria</taxon>
        <taxon>Enterobacterales</taxon>
        <taxon>Yersiniaceae</taxon>
        <taxon>Rahnella</taxon>
    </lineage>
</organism>
<keyword evidence="2" id="KW-1185">Reference proteome</keyword>
<name>A0ABW6C8L4_RAHSY</name>
<proteinExistence type="predicted"/>
<accession>A0ABW6C8L4</accession>
<dbReference type="EMBL" id="JBHUCJ010000029">
    <property type="protein sequence ID" value="MFD3224516.1"/>
    <property type="molecule type" value="Genomic_DNA"/>
</dbReference>
<protein>
    <submittedName>
        <fullName evidence="1">Uncharacterized protein</fullName>
    </submittedName>
</protein>
<reference evidence="1 2" key="1">
    <citation type="submission" date="2024-09" db="EMBL/GenBank/DDBJ databases">
        <title>Genomes of Rahnella.</title>
        <authorList>
            <person name="Mnguni F.C."/>
            <person name="Shin G.Y."/>
            <person name="Coutinho T."/>
        </authorList>
    </citation>
    <scope>NUCLEOTIDE SEQUENCE [LARGE SCALE GENOMIC DNA]</scope>
    <source>
        <strain evidence="1 2">20WA0057</strain>
    </source>
</reference>
<evidence type="ECO:0000313" key="2">
    <source>
        <dbReference type="Proteomes" id="UP001598201"/>
    </source>
</evidence>